<comment type="caution">
    <text evidence="6">The sequence shown here is derived from an EMBL/GenBank/DDBJ whole genome shotgun (WGS) entry which is preliminary data.</text>
</comment>
<dbReference type="PANTHER" id="PTHR30204">
    <property type="entry name" value="REDOX-CYCLING DRUG-SENSING TRANSCRIPTIONAL ACTIVATOR SOXR"/>
    <property type="match status" value="1"/>
</dbReference>
<evidence type="ECO:0000313" key="6">
    <source>
        <dbReference type="EMBL" id="OXE50083.1"/>
    </source>
</evidence>
<dbReference type="InterPro" id="IPR009061">
    <property type="entry name" value="DNA-bd_dom_put_sf"/>
</dbReference>
<dbReference type="GO" id="GO:0003677">
    <property type="term" value="F:DNA binding"/>
    <property type="evidence" value="ECO:0007669"/>
    <property type="project" value="UniProtKB-KW"/>
</dbReference>
<dbReference type="Gene3D" id="1.10.1660.10">
    <property type="match status" value="1"/>
</dbReference>
<protein>
    <recommendedName>
        <fullName evidence="5">HTH merR-type domain-containing protein</fullName>
    </recommendedName>
</protein>
<dbReference type="GeneID" id="78362518"/>
<dbReference type="InterPro" id="IPR000551">
    <property type="entry name" value="MerR-type_HTH_dom"/>
</dbReference>
<evidence type="ECO:0000256" key="4">
    <source>
        <dbReference type="ARBA" id="ARBA00023163"/>
    </source>
</evidence>
<dbReference type="SMART" id="SM00422">
    <property type="entry name" value="HTH_MERR"/>
    <property type="match status" value="1"/>
</dbReference>
<dbReference type="Pfam" id="PF13411">
    <property type="entry name" value="MerR_1"/>
    <property type="match status" value="1"/>
</dbReference>
<feature type="domain" description="HTH merR-type" evidence="5">
    <location>
        <begin position="7"/>
        <end position="75"/>
    </location>
</feature>
<proteinExistence type="predicted"/>
<dbReference type="PANTHER" id="PTHR30204:SF69">
    <property type="entry name" value="MERR-FAMILY TRANSCRIPTIONAL REGULATOR"/>
    <property type="match status" value="1"/>
</dbReference>
<keyword evidence="4" id="KW-0804">Transcription</keyword>
<dbReference type="GO" id="GO:0003700">
    <property type="term" value="F:DNA-binding transcription factor activity"/>
    <property type="evidence" value="ECO:0007669"/>
    <property type="project" value="InterPro"/>
</dbReference>
<dbReference type="Proteomes" id="UP000214610">
    <property type="component" value="Unassembled WGS sequence"/>
</dbReference>
<keyword evidence="7" id="KW-1185">Reference proteome</keyword>
<keyword evidence="3" id="KW-0238">DNA-binding</keyword>
<dbReference type="InterPro" id="IPR047057">
    <property type="entry name" value="MerR_fam"/>
</dbReference>
<keyword evidence="2" id="KW-0805">Transcription regulation</keyword>
<accession>A0A227KPK0</accession>
<evidence type="ECO:0000259" key="5">
    <source>
        <dbReference type="SMART" id="SM00422"/>
    </source>
</evidence>
<sequence length="137" mass="15852">MESDKKFRLEDLAELTGIPRRTIRFYIQKGYVAPPLGQKRGSYYTNEHLEELLKIKRLSHKNVRLKEITSYDEDSIALPEPEVGTISWCSHIFLGSGMTLVLDNRKAEIKAEALPEMTEKIIELVQEYKQNKGKNNE</sequence>
<keyword evidence="1" id="KW-0678">Repressor</keyword>
<evidence type="ECO:0000256" key="3">
    <source>
        <dbReference type="ARBA" id="ARBA00023125"/>
    </source>
</evidence>
<dbReference type="CDD" id="cd00592">
    <property type="entry name" value="HTH_MerR-like"/>
    <property type="match status" value="1"/>
</dbReference>
<dbReference type="EMBL" id="NHMP01000002">
    <property type="protein sequence ID" value="OXE50083.1"/>
    <property type="molecule type" value="Genomic_DNA"/>
</dbReference>
<name>A0A227KPK0_9BURK</name>
<dbReference type="SUPFAM" id="SSF46955">
    <property type="entry name" value="Putative DNA-binding domain"/>
    <property type="match status" value="1"/>
</dbReference>
<organism evidence="6 7">
    <name type="scientific">Turicimonas muris</name>
    <dbReference type="NCBI Taxonomy" id="1796652"/>
    <lineage>
        <taxon>Bacteria</taxon>
        <taxon>Pseudomonadati</taxon>
        <taxon>Pseudomonadota</taxon>
        <taxon>Betaproteobacteria</taxon>
        <taxon>Burkholderiales</taxon>
        <taxon>Sutterellaceae</taxon>
        <taxon>Turicimonas</taxon>
    </lineage>
</organism>
<evidence type="ECO:0000256" key="1">
    <source>
        <dbReference type="ARBA" id="ARBA00022491"/>
    </source>
</evidence>
<evidence type="ECO:0000313" key="7">
    <source>
        <dbReference type="Proteomes" id="UP000214610"/>
    </source>
</evidence>
<dbReference type="RefSeq" id="WP_066594827.1">
    <property type="nucleotide sequence ID" value="NZ_CAJTBZ010000035.1"/>
</dbReference>
<reference evidence="7" key="1">
    <citation type="submission" date="2017-05" db="EMBL/GenBank/DDBJ databases">
        <title>Improved OligoMM genomes.</title>
        <authorList>
            <person name="Garzetti D."/>
        </authorList>
    </citation>
    <scope>NUCLEOTIDE SEQUENCE [LARGE SCALE GENOMIC DNA]</scope>
    <source>
        <strain evidence="7">YL45</strain>
    </source>
</reference>
<evidence type="ECO:0000256" key="2">
    <source>
        <dbReference type="ARBA" id="ARBA00023015"/>
    </source>
</evidence>
<dbReference type="AlphaFoldDB" id="A0A227KPK0"/>
<gene>
    <name evidence="6" type="ORF">ADH67_03495</name>
</gene>